<dbReference type="Pfam" id="PF03992">
    <property type="entry name" value="ABM"/>
    <property type="match status" value="1"/>
</dbReference>
<keyword evidence="2" id="KW-0503">Monooxygenase</keyword>
<dbReference type="InterPro" id="IPR007138">
    <property type="entry name" value="ABM_dom"/>
</dbReference>
<dbReference type="PROSITE" id="PS51725">
    <property type="entry name" value="ABM"/>
    <property type="match status" value="1"/>
</dbReference>
<dbReference type="InterPro" id="IPR050744">
    <property type="entry name" value="AI-2_Isomerase_LsrG"/>
</dbReference>
<evidence type="ECO:0000259" key="1">
    <source>
        <dbReference type="PROSITE" id="PS51725"/>
    </source>
</evidence>
<sequence>MTGGALRSRPADPAHLTGNSKMSNQVKIMAILAARAGKAAELRALLDGMIAASRAESGNLRYDLWQDQANPARFVLDELYVDGEAVAAHRATPHFQRYLSLIGDLAERTAVVLDPVAVS</sequence>
<proteinExistence type="predicted"/>
<comment type="caution">
    <text evidence="2">The sequence shown here is derived from an EMBL/GenBank/DDBJ whole genome shotgun (WGS) entry which is preliminary data.</text>
</comment>
<name>A0ABT1X7X7_9PROT</name>
<evidence type="ECO:0000313" key="2">
    <source>
        <dbReference type="EMBL" id="MCR0983814.1"/>
    </source>
</evidence>
<reference evidence="2 3" key="1">
    <citation type="submission" date="2022-06" db="EMBL/GenBank/DDBJ databases">
        <title>Roseomonas CN29.</title>
        <authorList>
            <person name="Cheng Y."/>
            <person name="He X."/>
        </authorList>
    </citation>
    <scope>NUCLEOTIDE SEQUENCE [LARGE SCALE GENOMIC DNA]</scope>
    <source>
        <strain evidence="2 3">CN29</strain>
    </source>
</reference>
<protein>
    <submittedName>
        <fullName evidence="2">Antibiotic biosynthesis monooxygenase</fullName>
    </submittedName>
</protein>
<dbReference type="PANTHER" id="PTHR33336">
    <property type="entry name" value="QUINOL MONOOXYGENASE YGIN-RELATED"/>
    <property type="match status" value="1"/>
</dbReference>
<keyword evidence="2" id="KW-0560">Oxidoreductase</keyword>
<dbReference type="InterPro" id="IPR011008">
    <property type="entry name" value="Dimeric_a/b-barrel"/>
</dbReference>
<gene>
    <name evidence="2" type="ORF">NRP21_17300</name>
</gene>
<dbReference type="RefSeq" id="WP_257717479.1">
    <property type="nucleotide sequence ID" value="NZ_JANJOU010000016.1"/>
</dbReference>
<keyword evidence="3" id="KW-1185">Reference proteome</keyword>
<accession>A0ABT1X7X7</accession>
<dbReference type="SUPFAM" id="SSF54909">
    <property type="entry name" value="Dimeric alpha+beta barrel"/>
    <property type="match status" value="1"/>
</dbReference>
<organism evidence="2 3">
    <name type="scientific">Roseomonas populi</name>
    <dbReference type="NCBI Taxonomy" id="3121582"/>
    <lineage>
        <taxon>Bacteria</taxon>
        <taxon>Pseudomonadati</taxon>
        <taxon>Pseudomonadota</taxon>
        <taxon>Alphaproteobacteria</taxon>
        <taxon>Acetobacterales</taxon>
        <taxon>Roseomonadaceae</taxon>
        <taxon>Roseomonas</taxon>
    </lineage>
</organism>
<dbReference type="Gene3D" id="3.30.70.100">
    <property type="match status" value="1"/>
</dbReference>
<feature type="domain" description="ABM" evidence="1">
    <location>
        <begin position="26"/>
        <end position="119"/>
    </location>
</feature>
<dbReference type="GO" id="GO:0004497">
    <property type="term" value="F:monooxygenase activity"/>
    <property type="evidence" value="ECO:0007669"/>
    <property type="project" value="UniProtKB-KW"/>
</dbReference>
<dbReference type="EMBL" id="JANJOU010000016">
    <property type="protein sequence ID" value="MCR0983814.1"/>
    <property type="molecule type" value="Genomic_DNA"/>
</dbReference>
<evidence type="ECO:0000313" key="3">
    <source>
        <dbReference type="Proteomes" id="UP001524642"/>
    </source>
</evidence>
<dbReference type="PANTHER" id="PTHR33336:SF3">
    <property type="entry name" value="ABM DOMAIN-CONTAINING PROTEIN"/>
    <property type="match status" value="1"/>
</dbReference>
<dbReference type="Proteomes" id="UP001524642">
    <property type="component" value="Unassembled WGS sequence"/>
</dbReference>